<dbReference type="PROSITE" id="PS51195">
    <property type="entry name" value="Q_MOTIF"/>
    <property type="match status" value="1"/>
</dbReference>
<evidence type="ECO:0000259" key="14">
    <source>
        <dbReference type="PROSITE" id="PS51194"/>
    </source>
</evidence>
<dbReference type="PROSITE" id="PS00039">
    <property type="entry name" value="DEAD_ATP_HELICASE"/>
    <property type="match status" value="1"/>
</dbReference>
<gene>
    <name evidence="16" type="ORF">A4A58_27960</name>
</gene>
<evidence type="ECO:0000259" key="15">
    <source>
        <dbReference type="PROSITE" id="PS51195"/>
    </source>
</evidence>
<dbReference type="STRING" id="943830.A4A58_27960"/>
<evidence type="ECO:0000256" key="7">
    <source>
        <dbReference type="ARBA" id="ARBA00038437"/>
    </source>
</evidence>
<dbReference type="SUPFAM" id="SSF52540">
    <property type="entry name" value="P-loop containing nucleoside triphosphate hydrolases"/>
    <property type="match status" value="1"/>
</dbReference>
<dbReference type="PROSITE" id="PS51192">
    <property type="entry name" value="HELICASE_ATP_BIND_1"/>
    <property type="match status" value="1"/>
</dbReference>
<dbReference type="EMBL" id="LVYV01000014">
    <property type="protein sequence ID" value="KZD22780.1"/>
    <property type="molecule type" value="Genomic_DNA"/>
</dbReference>
<dbReference type="EC" id="3.6.4.13" evidence="1"/>
<evidence type="ECO:0000256" key="10">
    <source>
        <dbReference type="PROSITE-ProRule" id="PRU00552"/>
    </source>
</evidence>
<evidence type="ECO:0000256" key="8">
    <source>
        <dbReference type="ARBA" id="ARBA00047984"/>
    </source>
</evidence>
<dbReference type="FunFam" id="3.40.50.300:FF:000108">
    <property type="entry name" value="ATP-dependent RNA helicase RhlE"/>
    <property type="match status" value="1"/>
</dbReference>
<dbReference type="InterPro" id="IPR000629">
    <property type="entry name" value="RNA-helicase_DEAD-box_CS"/>
</dbReference>
<evidence type="ECO:0000256" key="4">
    <source>
        <dbReference type="ARBA" id="ARBA00022801"/>
    </source>
</evidence>
<dbReference type="GO" id="GO:0003676">
    <property type="term" value="F:nucleic acid binding"/>
    <property type="evidence" value="ECO:0007669"/>
    <property type="project" value="InterPro"/>
</dbReference>
<feature type="compositionally biased region" description="Polar residues" evidence="12">
    <location>
        <begin position="402"/>
        <end position="413"/>
    </location>
</feature>
<evidence type="ECO:0000313" key="16">
    <source>
        <dbReference type="EMBL" id="KZD22780.1"/>
    </source>
</evidence>
<dbReference type="SMART" id="SM00487">
    <property type="entry name" value="DEXDc"/>
    <property type="match status" value="1"/>
</dbReference>
<dbReference type="PANTHER" id="PTHR47959:SF13">
    <property type="entry name" value="ATP-DEPENDENT RNA HELICASE RHLE"/>
    <property type="match status" value="1"/>
</dbReference>
<dbReference type="GO" id="GO:0003724">
    <property type="term" value="F:RNA helicase activity"/>
    <property type="evidence" value="ECO:0007669"/>
    <property type="project" value="UniProtKB-EC"/>
</dbReference>
<keyword evidence="2" id="KW-0963">Cytoplasm</keyword>
<comment type="similarity">
    <text evidence="7 11">Belongs to the DEAD box helicase family.</text>
</comment>
<feature type="short sequence motif" description="Q motif" evidence="10">
    <location>
        <begin position="20"/>
        <end position="48"/>
    </location>
</feature>
<protein>
    <recommendedName>
        <fullName evidence="9">DEAD-box ATP-dependent RNA helicase RhpA</fullName>
        <ecNumber evidence="1">3.6.4.13</ecNumber>
    </recommendedName>
</protein>
<reference evidence="16 17" key="1">
    <citation type="submission" date="2016-03" db="EMBL/GenBank/DDBJ databases">
        <title>Microsymbionts genomes from the relict species Vavilovia formosa (Stev.) Fed.</title>
        <authorList>
            <person name="Kopat V."/>
            <person name="Chirak E."/>
            <person name="Kimeklis A."/>
            <person name="Andronov E."/>
        </authorList>
    </citation>
    <scope>NUCLEOTIDE SEQUENCE [LARGE SCALE GENOMIC DNA]</scope>
    <source>
        <strain evidence="16 17">Vaf07</strain>
    </source>
</reference>
<dbReference type="Pfam" id="PF00271">
    <property type="entry name" value="Helicase_C"/>
    <property type="match status" value="1"/>
</dbReference>
<evidence type="ECO:0000256" key="3">
    <source>
        <dbReference type="ARBA" id="ARBA00022741"/>
    </source>
</evidence>
<dbReference type="GO" id="GO:0005829">
    <property type="term" value="C:cytosol"/>
    <property type="evidence" value="ECO:0007669"/>
    <property type="project" value="TreeGrafter"/>
</dbReference>
<dbReference type="GO" id="GO:0042255">
    <property type="term" value="P:ribosome assembly"/>
    <property type="evidence" value="ECO:0007669"/>
    <property type="project" value="UniProtKB-ARBA"/>
</dbReference>
<dbReference type="PANTHER" id="PTHR47959">
    <property type="entry name" value="ATP-DEPENDENT RNA HELICASE RHLE-RELATED"/>
    <property type="match status" value="1"/>
</dbReference>
<evidence type="ECO:0000256" key="6">
    <source>
        <dbReference type="ARBA" id="ARBA00022840"/>
    </source>
</evidence>
<dbReference type="CDD" id="cd18787">
    <property type="entry name" value="SF2_C_DEAD"/>
    <property type="match status" value="1"/>
</dbReference>
<evidence type="ECO:0000313" key="17">
    <source>
        <dbReference type="Proteomes" id="UP000076574"/>
    </source>
</evidence>
<evidence type="ECO:0000259" key="13">
    <source>
        <dbReference type="PROSITE" id="PS51192"/>
    </source>
</evidence>
<dbReference type="OrthoDB" id="9805696at2"/>
<comment type="catalytic activity">
    <reaction evidence="8">
        <text>ATP + H2O = ADP + phosphate + H(+)</text>
        <dbReference type="Rhea" id="RHEA:13065"/>
        <dbReference type="ChEBI" id="CHEBI:15377"/>
        <dbReference type="ChEBI" id="CHEBI:15378"/>
        <dbReference type="ChEBI" id="CHEBI:30616"/>
        <dbReference type="ChEBI" id="CHEBI:43474"/>
        <dbReference type="ChEBI" id="CHEBI:456216"/>
        <dbReference type="EC" id="3.6.4.13"/>
    </reaction>
</comment>
<sequence>MVFESWPGACFHFGKINLLTTFQEFGLADPITRALKEENYTTPTPIQAQTIPIAITGKDVIGIAQTGTGKTASFALPILHRLLENRIKPQPKTCRVLVLSPTRELSGQILDSFNAYGRHMHLASALAIGGVPMGRQVRSLMQGVDVLVATPGRLLDLVQSNGLKLNMVEFLVLDEADRMLDMGFINDIRKVVAKLPIKRQTLFFSATMPKDIADLAEAMLKDPARVAVTPVASTVERISQRIMLVDHSAKPTILAQILKTETVDRALVFTRTKHGADKVVKGLERAGIAAAAIHGNKSQNHRERTLAQFRTGEIRTLVATDIAARGIDVDGITHVVNFDLPNIPETYVHRIGRTARAGREGIAISLCAGEEMAYLRDIEKLIRISLPKEDRRTPGRNDVGPSPSQNRGGQRNGRSAPHAPRSNDGAPGKNARNRRRPHGGNGGASQPNRDHGRNENARHENARHENARHEPTSRPANQAGTATKEGMQGVAFLHRESRPNTTPNRTQRPR</sequence>
<keyword evidence="3 11" id="KW-0547">Nucleotide-binding</keyword>
<feature type="domain" description="DEAD-box RNA helicase Q" evidence="15">
    <location>
        <begin position="20"/>
        <end position="48"/>
    </location>
</feature>
<keyword evidence="17" id="KW-1185">Reference proteome</keyword>
<feature type="domain" description="Helicase ATP-binding" evidence="13">
    <location>
        <begin position="51"/>
        <end position="226"/>
    </location>
</feature>
<name>A0A163Z0I1_9BRAD</name>
<dbReference type="InterPro" id="IPR044742">
    <property type="entry name" value="DEAD/DEAH_RhlB"/>
</dbReference>
<dbReference type="SMART" id="SM00490">
    <property type="entry name" value="HELICc"/>
    <property type="match status" value="1"/>
</dbReference>
<dbReference type="Gene3D" id="3.40.50.300">
    <property type="entry name" value="P-loop containing nucleotide triphosphate hydrolases"/>
    <property type="match status" value="2"/>
</dbReference>
<dbReference type="CDD" id="cd00268">
    <property type="entry name" value="DEADc"/>
    <property type="match status" value="1"/>
</dbReference>
<proteinExistence type="inferred from homology"/>
<accession>A0A163Z0I1</accession>
<evidence type="ECO:0000256" key="12">
    <source>
        <dbReference type="SAM" id="MobiDB-lite"/>
    </source>
</evidence>
<dbReference type="InterPro" id="IPR027417">
    <property type="entry name" value="P-loop_NTPase"/>
</dbReference>
<dbReference type="Pfam" id="PF00270">
    <property type="entry name" value="DEAD"/>
    <property type="match status" value="1"/>
</dbReference>
<keyword evidence="6 11" id="KW-0067">ATP-binding</keyword>
<feature type="domain" description="Helicase C-terminal" evidence="14">
    <location>
        <begin position="252"/>
        <end position="400"/>
    </location>
</feature>
<dbReference type="InterPro" id="IPR011545">
    <property type="entry name" value="DEAD/DEAH_box_helicase_dom"/>
</dbReference>
<dbReference type="InterPro" id="IPR014001">
    <property type="entry name" value="Helicase_ATP-bd"/>
</dbReference>
<evidence type="ECO:0000256" key="1">
    <source>
        <dbReference type="ARBA" id="ARBA00012552"/>
    </source>
</evidence>
<keyword evidence="5 11" id="KW-0347">Helicase</keyword>
<dbReference type="AlphaFoldDB" id="A0A163Z0I1"/>
<evidence type="ECO:0000256" key="11">
    <source>
        <dbReference type="RuleBase" id="RU000492"/>
    </source>
</evidence>
<dbReference type="InterPro" id="IPR001650">
    <property type="entry name" value="Helicase_C-like"/>
</dbReference>
<dbReference type="GO" id="GO:0016787">
    <property type="term" value="F:hydrolase activity"/>
    <property type="evidence" value="ECO:0007669"/>
    <property type="project" value="UniProtKB-KW"/>
</dbReference>
<dbReference type="GO" id="GO:0005524">
    <property type="term" value="F:ATP binding"/>
    <property type="evidence" value="ECO:0007669"/>
    <property type="project" value="UniProtKB-KW"/>
</dbReference>
<dbReference type="Proteomes" id="UP000076574">
    <property type="component" value="Unassembled WGS sequence"/>
</dbReference>
<dbReference type="InterPro" id="IPR050079">
    <property type="entry name" value="DEAD_box_RNA_helicase"/>
</dbReference>
<feature type="compositionally biased region" description="Basic and acidic residues" evidence="12">
    <location>
        <begin position="448"/>
        <end position="472"/>
    </location>
</feature>
<organism evidence="16 17">
    <name type="scientific">Tardiphaga robiniae</name>
    <dbReference type="NCBI Taxonomy" id="943830"/>
    <lineage>
        <taxon>Bacteria</taxon>
        <taxon>Pseudomonadati</taxon>
        <taxon>Pseudomonadota</taxon>
        <taxon>Alphaproteobacteria</taxon>
        <taxon>Hyphomicrobiales</taxon>
        <taxon>Nitrobacteraceae</taxon>
        <taxon>Tardiphaga</taxon>
    </lineage>
</organism>
<comment type="caution">
    <text evidence="16">The sequence shown here is derived from an EMBL/GenBank/DDBJ whole genome shotgun (WGS) entry which is preliminary data.</text>
</comment>
<dbReference type="InterPro" id="IPR014014">
    <property type="entry name" value="RNA_helicase_DEAD_Q_motif"/>
</dbReference>
<evidence type="ECO:0000256" key="2">
    <source>
        <dbReference type="ARBA" id="ARBA00022490"/>
    </source>
</evidence>
<feature type="region of interest" description="Disordered" evidence="12">
    <location>
        <begin position="387"/>
        <end position="510"/>
    </location>
</feature>
<evidence type="ECO:0000256" key="5">
    <source>
        <dbReference type="ARBA" id="ARBA00022806"/>
    </source>
</evidence>
<evidence type="ECO:0000256" key="9">
    <source>
        <dbReference type="ARBA" id="ARBA00074363"/>
    </source>
</evidence>
<keyword evidence="4 11" id="KW-0378">Hydrolase</keyword>
<feature type="compositionally biased region" description="Polar residues" evidence="12">
    <location>
        <begin position="499"/>
        <end position="510"/>
    </location>
</feature>
<dbReference type="RefSeq" id="WP_068733924.1">
    <property type="nucleotide sequence ID" value="NZ_LVYV01000014.1"/>
</dbReference>
<dbReference type="PROSITE" id="PS51194">
    <property type="entry name" value="HELICASE_CTER"/>
    <property type="match status" value="1"/>
</dbReference>
<dbReference type="GO" id="GO:0009266">
    <property type="term" value="P:response to temperature stimulus"/>
    <property type="evidence" value="ECO:0007669"/>
    <property type="project" value="UniProtKB-ARBA"/>
</dbReference>